<dbReference type="Proteomes" id="UP000271889">
    <property type="component" value="Unassembled WGS sequence"/>
</dbReference>
<evidence type="ECO:0000313" key="2">
    <source>
        <dbReference type="Proteomes" id="UP000271889"/>
    </source>
</evidence>
<evidence type="ECO:0000313" key="1">
    <source>
        <dbReference type="EMBL" id="VDK65376.1"/>
    </source>
</evidence>
<proteinExistence type="predicted"/>
<keyword evidence="2" id="KW-1185">Reference proteome</keyword>
<protein>
    <submittedName>
        <fullName evidence="1">Uncharacterized protein</fullName>
    </submittedName>
</protein>
<dbReference type="EMBL" id="UYRV01018961">
    <property type="protein sequence ID" value="VDK65376.1"/>
    <property type="molecule type" value="Genomic_DNA"/>
</dbReference>
<dbReference type="AlphaFoldDB" id="A0A3P6RUK7"/>
<feature type="non-terminal residue" evidence="1">
    <location>
        <position position="1"/>
    </location>
</feature>
<organism evidence="1 2">
    <name type="scientific">Cylicostephanus goldi</name>
    <name type="common">Nematode worm</name>
    <dbReference type="NCBI Taxonomy" id="71465"/>
    <lineage>
        <taxon>Eukaryota</taxon>
        <taxon>Metazoa</taxon>
        <taxon>Ecdysozoa</taxon>
        <taxon>Nematoda</taxon>
        <taxon>Chromadorea</taxon>
        <taxon>Rhabditida</taxon>
        <taxon>Rhabditina</taxon>
        <taxon>Rhabditomorpha</taxon>
        <taxon>Strongyloidea</taxon>
        <taxon>Strongylidae</taxon>
        <taxon>Cylicostephanus</taxon>
    </lineage>
</organism>
<reference evidence="1 2" key="1">
    <citation type="submission" date="2018-11" db="EMBL/GenBank/DDBJ databases">
        <authorList>
            <consortium name="Pathogen Informatics"/>
        </authorList>
    </citation>
    <scope>NUCLEOTIDE SEQUENCE [LARGE SCALE GENOMIC DNA]</scope>
</reference>
<sequence length="136" mass="13930">SLHSSGICPVHPEWKGPSGSASVVVSTSAGVVYLGGLIVPVVLGANVQVYLGGLTVANVRGPDGAAVDSIQSQLWGGLTVAGGFVDTIQSQLWGGLRVPEGFVCGWYAVVLRVVHNSHGSGSLEASNEPPMNKLRI</sequence>
<name>A0A3P6RUK7_CYLGO</name>
<gene>
    <name evidence="1" type="ORF">CGOC_LOCUS6014</name>
</gene>
<accession>A0A3P6RUK7</accession>